<evidence type="ECO:0000256" key="3">
    <source>
        <dbReference type="ARBA" id="ARBA00022989"/>
    </source>
</evidence>
<dbReference type="PANTHER" id="PTHR22550:SF5">
    <property type="entry name" value="LEUCINE ZIPPER PROTEIN 4"/>
    <property type="match status" value="1"/>
</dbReference>
<keyword evidence="2 5" id="KW-0812">Transmembrane</keyword>
<dbReference type="RefSeq" id="WP_084836892.1">
    <property type="nucleotide sequence ID" value="NZ_JAPWIE010000003.1"/>
</dbReference>
<dbReference type="SUPFAM" id="SSF53300">
    <property type="entry name" value="vWA-like"/>
    <property type="match status" value="1"/>
</dbReference>
<evidence type="ECO:0000256" key="1">
    <source>
        <dbReference type="ARBA" id="ARBA00022475"/>
    </source>
</evidence>
<keyword evidence="1" id="KW-1003">Cell membrane</keyword>
<evidence type="ECO:0000313" key="7">
    <source>
        <dbReference type="EMBL" id="MCZ4550629.1"/>
    </source>
</evidence>
<sequence>MSFFDLASPWWLLVLLGVAGLVGGYIYMQRRRKERALKFANLDLLNTVAPQTRNRSQHVPIALMIIALIVLTVAMAGPQADRKVPRNKATVMLVIDVSRSMDATDVAPSRLKAAQEAGKKFADELTEGINLGLISYAGTATTLVSPTPDRAATKAAIDKLQLDDKTATGEGILAAVSQIKTLNAVLGGDAGAPPAQVVLLSDGKETVPDDPDDPRGAFTSARKAKEEQIPVNTISFGTRGGTVDLEGDRIPVPVDDDSLRRIAQLSGGKFFTASSLDELNQVYENLQNQIGYETRRGDASRPWLIAGTLLVLLAVVSAVAINRRLP</sequence>
<feature type="transmembrane region" description="Helical" evidence="5">
    <location>
        <begin position="6"/>
        <end position="28"/>
    </location>
</feature>
<protein>
    <submittedName>
        <fullName evidence="7">VWA domain-containing protein</fullName>
    </submittedName>
</protein>
<dbReference type="InterPro" id="IPR024163">
    <property type="entry name" value="Aerotolerance_reg_N"/>
</dbReference>
<dbReference type="Gene3D" id="3.40.50.410">
    <property type="entry name" value="von Willebrand factor, type A domain"/>
    <property type="match status" value="1"/>
</dbReference>
<feature type="transmembrane region" description="Helical" evidence="5">
    <location>
        <begin position="59"/>
        <end position="77"/>
    </location>
</feature>
<gene>
    <name evidence="7" type="ORF">O4213_11610</name>
</gene>
<proteinExistence type="predicted"/>
<dbReference type="InterPro" id="IPR002035">
    <property type="entry name" value="VWF_A"/>
</dbReference>
<accession>A0ABT4MV04</accession>
<dbReference type="Proteomes" id="UP001067235">
    <property type="component" value="Unassembled WGS sequence"/>
</dbReference>
<keyword evidence="4 5" id="KW-0472">Membrane</keyword>
<keyword evidence="3 5" id="KW-1133">Transmembrane helix</keyword>
<organism evidence="7 8">
    <name type="scientific">Gordonia rubripertincta</name>
    <name type="common">Rhodococcus corallinus</name>
    <dbReference type="NCBI Taxonomy" id="36822"/>
    <lineage>
        <taxon>Bacteria</taxon>
        <taxon>Bacillati</taxon>
        <taxon>Actinomycetota</taxon>
        <taxon>Actinomycetes</taxon>
        <taxon>Mycobacteriales</taxon>
        <taxon>Gordoniaceae</taxon>
        <taxon>Gordonia</taxon>
    </lineage>
</organism>
<dbReference type="PROSITE" id="PS50234">
    <property type="entry name" value="VWFA"/>
    <property type="match status" value="1"/>
</dbReference>
<dbReference type="Pfam" id="PF07584">
    <property type="entry name" value="BatA"/>
    <property type="match status" value="1"/>
</dbReference>
<evidence type="ECO:0000259" key="6">
    <source>
        <dbReference type="PROSITE" id="PS50234"/>
    </source>
</evidence>
<feature type="domain" description="VWFA" evidence="6">
    <location>
        <begin position="90"/>
        <end position="286"/>
    </location>
</feature>
<evidence type="ECO:0000256" key="4">
    <source>
        <dbReference type="ARBA" id="ARBA00023136"/>
    </source>
</evidence>
<dbReference type="NCBIfam" id="NF010238">
    <property type="entry name" value="PRK13685.1"/>
    <property type="match status" value="1"/>
</dbReference>
<name>A0ABT4MV04_GORRU</name>
<dbReference type="InterPro" id="IPR036465">
    <property type="entry name" value="vWFA_dom_sf"/>
</dbReference>
<dbReference type="SMART" id="SM00327">
    <property type="entry name" value="VWA"/>
    <property type="match status" value="1"/>
</dbReference>
<keyword evidence="8" id="KW-1185">Reference proteome</keyword>
<feature type="transmembrane region" description="Helical" evidence="5">
    <location>
        <begin position="303"/>
        <end position="321"/>
    </location>
</feature>
<dbReference type="InterPro" id="IPR011933">
    <property type="entry name" value="Double_TM_dom"/>
</dbReference>
<evidence type="ECO:0000313" key="8">
    <source>
        <dbReference type="Proteomes" id="UP001067235"/>
    </source>
</evidence>
<dbReference type="Pfam" id="PF13519">
    <property type="entry name" value="VWA_2"/>
    <property type="match status" value="1"/>
</dbReference>
<dbReference type="PANTHER" id="PTHR22550">
    <property type="entry name" value="SPORE GERMINATION PROTEIN"/>
    <property type="match status" value="1"/>
</dbReference>
<dbReference type="InterPro" id="IPR050768">
    <property type="entry name" value="UPF0353/GerABKA_families"/>
</dbReference>
<reference evidence="7" key="1">
    <citation type="submission" date="2022-12" db="EMBL/GenBank/DDBJ databases">
        <authorList>
            <person name="Krivoruchko A.V."/>
            <person name="Elkin A."/>
        </authorList>
    </citation>
    <scope>NUCLEOTIDE SEQUENCE</scope>
    <source>
        <strain evidence="7">IEGM 1388</strain>
    </source>
</reference>
<dbReference type="EMBL" id="JAPWIE010000003">
    <property type="protein sequence ID" value="MCZ4550629.1"/>
    <property type="molecule type" value="Genomic_DNA"/>
</dbReference>
<dbReference type="NCBIfam" id="TIGR02226">
    <property type="entry name" value="two_anch"/>
    <property type="match status" value="1"/>
</dbReference>
<evidence type="ECO:0000256" key="2">
    <source>
        <dbReference type="ARBA" id="ARBA00022692"/>
    </source>
</evidence>
<comment type="caution">
    <text evidence="7">The sequence shown here is derived from an EMBL/GenBank/DDBJ whole genome shotgun (WGS) entry which is preliminary data.</text>
</comment>
<evidence type="ECO:0000256" key="5">
    <source>
        <dbReference type="SAM" id="Phobius"/>
    </source>
</evidence>